<name>Q6YYS0_ORYSJ</name>
<feature type="compositionally biased region" description="Pro residues" evidence="1">
    <location>
        <begin position="200"/>
        <end position="214"/>
    </location>
</feature>
<gene>
    <name evidence="2" type="primary">B1047A05.17</name>
</gene>
<organism evidence="2 3">
    <name type="scientific">Oryza sativa subsp. japonica</name>
    <name type="common">Rice</name>
    <dbReference type="NCBI Taxonomy" id="39947"/>
    <lineage>
        <taxon>Eukaryota</taxon>
        <taxon>Viridiplantae</taxon>
        <taxon>Streptophyta</taxon>
        <taxon>Embryophyta</taxon>
        <taxon>Tracheophyta</taxon>
        <taxon>Spermatophyta</taxon>
        <taxon>Magnoliopsida</taxon>
        <taxon>Liliopsida</taxon>
        <taxon>Poales</taxon>
        <taxon>Poaceae</taxon>
        <taxon>BOP clade</taxon>
        <taxon>Oryzoideae</taxon>
        <taxon>Oryzeae</taxon>
        <taxon>Oryzinae</taxon>
        <taxon>Oryza</taxon>
        <taxon>Oryza sativa</taxon>
    </lineage>
</organism>
<proteinExistence type="predicted"/>
<feature type="region of interest" description="Disordered" evidence="1">
    <location>
        <begin position="1"/>
        <end position="21"/>
    </location>
</feature>
<evidence type="ECO:0000313" key="2">
    <source>
        <dbReference type="EMBL" id="BAD03792.1"/>
    </source>
</evidence>
<sequence length="483" mass="51009">MPPPIAGNGRAKSGRLPLPPAGFSAAVPTSPVAGSLFSHIKWDPRTPFYRFNPIPSLPVVSSPIPAVALSLPRRRRPPAACAASPVRRPAAPSPPPASPPPPPRRPALRFARRPPELRSRRRPPLSFAPATSSRLPLLARAPPGRAVFSLGLAAASSFPASPPFRGEITGDASSPTTSGVATTPPSPAVPAASPERRPTSPSPPSASPHRPPPRLLLGFRRNAVAAPVSPSSSSPVSFRPPLPPPRLVGSLHLHHLRHRSGKVALGLASPPSKPLRGPSSSSPIVLVVDVPSVARLVVSRHRLRHRHRSGVSHVVLVSVQPLPAVLVASSPVPVVVVIVLSSFPVSLVVAFVPPSSRSHPSSASVKQVAAAPVLVFVLGSASSSLVPAASRLRSRIAAEAVPSPFVSVVPVCLRRARSSLSFPRLVAWCIKLRMIISWSYELRIDPFKSLNLSSFRRFPKRGSRLSPKVRKAVLSEQGKSHHP</sequence>
<feature type="compositionally biased region" description="Low complexity" evidence="1">
    <location>
        <begin position="78"/>
        <end position="90"/>
    </location>
</feature>
<feature type="region of interest" description="Disordered" evidence="1">
    <location>
        <begin position="75"/>
        <end position="129"/>
    </location>
</feature>
<feature type="region of interest" description="Disordered" evidence="1">
    <location>
        <begin position="163"/>
        <end position="215"/>
    </location>
</feature>
<dbReference type="EMBL" id="AP005603">
    <property type="protein sequence ID" value="BAD03792.1"/>
    <property type="molecule type" value="Genomic_DNA"/>
</dbReference>
<protein>
    <submittedName>
        <fullName evidence="2">Cell wall protein-like</fullName>
    </submittedName>
</protein>
<feature type="compositionally biased region" description="Pro residues" evidence="1">
    <location>
        <begin position="91"/>
        <end position="105"/>
    </location>
</feature>
<reference evidence="3" key="2">
    <citation type="journal article" date="2008" name="Nucleic Acids Res.">
        <title>The rice annotation project database (RAP-DB): 2008 update.</title>
        <authorList>
            <consortium name="The rice annotation project (RAP)"/>
        </authorList>
    </citation>
    <scope>GENOME REANNOTATION</scope>
    <source>
        <strain evidence="3">cv. Nipponbare</strain>
    </source>
</reference>
<dbReference type="AlphaFoldDB" id="Q6YYS0"/>
<evidence type="ECO:0000313" key="3">
    <source>
        <dbReference type="Proteomes" id="UP000000763"/>
    </source>
</evidence>
<reference evidence="3" key="1">
    <citation type="journal article" date="2005" name="Nature">
        <title>The map-based sequence of the rice genome.</title>
        <authorList>
            <consortium name="International rice genome sequencing project (IRGSP)"/>
            <person name="Matsumoto T."/>
            <person name="Wu J."/>
            <person name="Kanamori H."/>
            <person name="Katayose Y."/>
            <person name="Fujisawa M."/>
            <person name="Namiki N."/>
            <person name="Mizuno H."/>
            <person name="Yamamoto K."/>
            <person name="Antonio B.A."/>
            <person name="Baba T."/>
            <person name="Sakata K."/>
            <person name="Nagamura Y."/>
            <person name="Aoki H."/>
            <person name="Arikawa K."/>
            <person name="Arita K."/>
            <person name="Bito T."/>
            <person name="Chiden Y."/>
            <person name="Fujitsuka N."/>
            <person name="Fukunaka R."/>
            <person name="Hamada M."/>
            <person name="Harada C."/>
            <person name="Hayashi A."/>
            <person name="Hijishita S."/>
            <person name="Honda M."/>
            <person name="Hosokawa S."/>
            <person name="Ichikawa Y."/>
            <person name="Idonuma A."/>
            <person name="Iijima M."/>
            <person name="Ikeda M."/>
            <person name="Ikeno M."/>
            <person name="Ito K."/>
            <person name="Ito S."/>
            <person name="Ito T."/>
            <person name="Ito Y."/>
            <person name="Ito Y."/>
            <person name="Iwabuchi A."/>
            <person name="Kamiya K."/>
            <person name="Karasawa W."/>
            <person name="Kurita K."/>
            <person name="Katagiri S."/>
            <person name="Kikuta A."/>
            <person name="Kobayashi H."/>
            <person name="Kobayashi N."/>
            <person name="Machita K."/>
            <person name="Maehara T."/>
            <person name="Masukawa M."/>
            <person name="Mizubayashi T."/>
            <person name="Mukai Y."/>
            <person name="Nagasaki H."/>
            <person name="Nagata Y."/>
            <person name="Naito S."/>
            <person name="Nakashima M."/>
            <person name="Nakama Y."/>
            <person name="Nakamichi Y."/>
            <person name="Nakamura M."/>
            <person name="Meguro A."/>
            <person name="Negishi M."/>
            <person name="Ohta I."/>
            <person name="Ohta T."/>
            <person name="Okamoto M."/>
            <person name="Ono N."/>
            <person name="Saji S."/>
            <person name="Sakaguchi M."/>
            <person name="Sakai K."/>
            <person name="Shibata M."/>
            <person name="Shimokawa T."/>
            <person name="Song J."/>
            <person name="Takazaki Y."/>
            <person name="Terasawa K."/>
            <person name="Tsugane M."/>
            <person name="Tsuji K."/>
            <person name="Ueda S."/>
            <person name="Waki K."/>
            <person name="Yamagata H."/>
            <person name="Yamamoto M."/>
            <person name="Yamamoto S."/>
            <person name="Yamane H."/>
            <person name="Yoshiki S."/>
            <person name="Yoshihara R."/>
            <person name="Yukawa K."/>
            <person name="Zhong H."/>
            <person name="Yano M."/>
            <person name="Yuan Q."/>
            <person name="Ouyang S."/>
            <person name="Liu J."/>
            <person name="Jones K.M."/>
            <person name="Gansberger K."/>
            <person name="Moffat K."/>
            <person name="Hill J."/>
            <person name="Bera J."/>
            <person name="Fadrosh D."/>
            <person name="Jin S."/>
            <person name="Johri S."/>
            <person name="Kim M."/>
            <person name="Overton L."/>
            <person name="Reardon M."/>
            <person name="Tsitrin T."/>
            <person name="Vuong H."/>
            <person name="Weaver B."/>
            <person name="Ciecko A."/>
            <person name="Tallon L."/>
            <person name="Jackson J."/>
            <person name="Pai G."/>
            <person name="Aken S.V."/>
            <person name="Utterback T."/>
            <person name="Reidmuller S."/>
            <person name="Feldblyum T."/>
            <person name="Hsiao J."/>
            <person name="Zismann V."/>
            <person name="Iobst S."/>
            <person name="de Vazeille A.R."/>
            <person name="Buell C.R."/>
            <person name="Ying K."/>
            <person name="Li Y."/>
            <person name="Lu T."/>
            <person name="Huang Y."/>
            <person name="Zhao Q."/>
            <person name="Feng Q."/>
            <person name="Zhang L."/>
            <person name="Zhu J."/>
            <person name="Weng Q."/>
            <person name="Mu J."/>
            <person name="Lu Y."/>
            <person name="Fan D."/>
            <person name="Liu Y."/>
            <person name="Guan J."/>
            <person name="Zhang Y."/>
            <person name="Yu S."/>
            <person name="Liu X."/>
            <person name="Zhang Y."/>
            <person name="Hong G."/>
            <person name="Han B."/>
            <person name="Choisne N."/>
            <person name="Demange N."/>
            <person name="Orjeda G."/>
            <person name="Samain S."/>
            <person name="Cattolico L."/>
            <person name="Pelletier E."/>
            <person name="Couloux A."/>
            <person name="Segurens B."/>
            <person name="Wincker P."/>
            <person name="D'Hont A."/>
            <person name="Scarpelli C."/>
            <person name="Weissenbach J."/>
            <person name="Salanoubat M."/>
            <person name="Quetier F."/>
            <person name="Yu Y."/>
            <person name="Kim H.R."/>
            <person name="Rambo T."/>
            <person name="Currie J."/>
            <person name="Collura K."/>
            <person name="Luo M."/>
            <person name="Yang T."/>
            <person name="Ammiraju J.S.S."/>
            <person name="Engler F."/>
            <person name="Soderlund C."/>
            <person name="Wing R.A."/>
            <person name="Palmer L.E."/>
            <person name="de la Bastide M."/>
            <person name="Spiegel L."/>
            <person name="Nascimento L."/>
            <person name="Zutavern T."/>
            <person name="O'Shaughnessy A."/>
            <person name="Dike S."/>
            <person name="Dedhia N."/>
            <person name="Preston R."/>
            <person name="Balija V."/>
            <person name="McCombie W.R."/>
            <person name="Chow T."/>
            <person name="Chen H."/>
            <person name="Chung M."/>
            <person name="Chen C."/>
            <person name="Shaw J."/>
            <person name="Wu H."/>
            <person name="Hsiao K."/>
            <person name="Chao Y."/>
            <person name="Chu M."/>
            <person name="Cheng C."/>
            <person name="Hour A."/>
            <person name="Lee P."/>
            <person name="Lin S."/>
            <person name="Lin Y."/>
            <person name="Liou J."/>
            <person name="Liu S."/>
            <person name="Hsing Y."/>
            <person name="Raghuvanshi S."/>
            <person name="Mohanty A."/>
            <person name="Bharti A.K."/>
            <person name="Gaur A."/>
            <person name="Gupta V."/>
            <person name="Kumar D."/>
            <person name="Ravi V."/>
            <person name="Vij S."/>
            <person name="Kapur A."/>
            <person name="Khurana P."/>
            <person name="Khurana P."/>
            <person name="Khurana J.P."/>
            <person name="Tyagi A.K."/>
            <person name="Gaikwad K."/>
            <person name="Singh A."/>
            <person name="Dalal V."/>
            <person name="Srivastava S."/>
            <person name="Dixit A."/>
            <person name="Pal A.K."/>
            <person name="Ghazi I.A."/>
            <person name="Yadav M."/>
            <person name="Pandit A."/>
            <person name="Bhargava A."/>
            <person name="Sureshbabu K."/>
            <person name="Batra K."/>
            <person name="Sharma T.R."/>
            <person name="Mohapatra T."/>
            <person name="Singh N.K."/>
            <person name="Messing J."/>
            <person name="Nelson A.B."/>
            <person name="Fuks G."/>
            <person name="Kavchok S."/>
            <person name="Keizer G."/>
            <person name="Linton E."/>
            <person name="Llaca V."/>
            <person name="Song R."/>
            <person name="Tanyolac B."/>
            <person name="Young S."/>
            <person name="Ho-Il K."/>
            <person name="Hahn J.H."/>
            <person name="Sangsakoo G."/>
            <person name="Vanavichit A."/>
            <person name="de Mattos Luiz.A.T."/>
            <person name="Zimmer P.D."/>
            <person name="Malone G."/>
            <person name="Dellagostin O."/>
            <person name="de Oliveira A.C."/>
            <person name="Bevan M."/>
            <person name="Bancroft I."/>
            <person name="Minx P."/>
            <person name="Cordum H."/>
            <person name="Wilson R."/>
            <person name="Cheng Z."/>
            <person name="Jin W."/>
            <person name="Jiang J."/>
            <person name="Leong S.A."/>
            <person name="Iwama H."/>
            <person name="Gojobori T."/>
            <person name="Itoh T."/>
            <person name="Niimura Y."/>
            <person name="Fujii Y."/>
            <person name="Habara T."/>
            <person name="Sakai H."/>
            <person name="Sato Y."/>
            <person name="Wilson G."/>
            <person name="Kumar K."/>
            <person name="McCouch S."/>
            <person name="Juretic N."/>
            <person name="Hoen D."/>
            <person name="Wright S."/>
            <person name="Bruskiewich R."/>
            <person name="Bureau T."/>
            <person name="Miyao A."/>
            <person name="Hirochika H."/>
            <person name="Nishikawa T."/>
            <person name="Kadowaki K."/>
            <person name="Sugiura M."/>
            <person name="Burr B."/>
            <person name="Sasaki T."/>
        </authorList>
    </citation>
    <scope>NUCLEOTIDE SEQUENCE [LARGE SCALE GENOMIC DNA]</scope>
    <source>
        <strain evidence="3">cv. Nipponbare</strain>
    </source>
</reference>
<evidence type="ECO:0000256" key="1">
    <source>
        <dbReference type="SAM" id="MobiDB-lite"/>
    </source>
</evidence>
<dbReference type="Proteomes" id="UP000000763">
    <property type="component" value="Chromosome 8"/>
</dbReference>
<accession>Q6YYS0</accession>